<dbReference type="AlphaFoldDB" id="A0A9P0QUF5"/>
<comment type="similarity">
    <text evidence="1">Belongs to the TRAPP small subunits family. BET3 subfamily.</text>
</comment>
<dbReference type="InterPro" id="IPR037992">
    <property type="entry name" value="TRAPPC6/Trs33"/>
</dbReference>
<dbReference type="PANTHER" id="PTHR12817">
    <property type="entry name" value="TRAFFICKING PROTEIN PARTICLE COMPLEX SUBUNIT 6B"/>
    <property type="match status" value="1"/>
</dbReference>
<dbReference type="Gene3D" id="3.30.1380.20">
    <property type="entry name" value="Trafficking protein particle complex subunit 3"/>
    <property type="match status" value="1"/>
</dbReference>
<gene>
    <name evidence="3" type="ORF">CLIB1423_17S00694</name>
</gene>
<evidence type="ECO:0000256" key="2">
    <source>
        <dbReference type="SAM" id="MobiDB-lite"/>
    </source>
</evidence>
<name>A0A9P0QUF5_9ASCO</name>
<dbReference type="SUPFAM" id="SSF111126">
    <property type="entry name" value="Ligand-binding domain in the NO signalling and Golgi transport"/>
    <property type="match status" value="1"/>
</dbReference>
<dbReference type="EMBL" id="CAKXYY010000017">
    <property type="protein sequence ID" value="CAH2354506.1"/>
    <property type="molecule type" value="Genomic_DNA"/>
</dbReference>
<organism evidence="3 4">
    <name type="scientific">[Candida] railenensis</name>
    <dbReference type="NCBI Taxonomy" id="45579"/>
    <lineage>
        <taxon>Eukaryota</taxon>
        <taxon>Fungi</taxon>
        <taxon>Dikarya</taxon>
        <taxon>Ascomycota</taxon>
        <taxon>Saccharomycotina</taxon>
        <taxon>Pichiomycetes</taxon>
        <taxon>Debaryomycetaceae</taxon>
        <taxon>Kurtzmaniella</taxon>
    </lineage>
</organism>
<dbReference type="InterPro" id="IPR024096">
    <property type="entry name" value="NO_sig/Golgi_transp_ligand-bd"/>
</dbReference>
<dbReference type="GO" id="GO:0006888">
    <property type="term" value="P:endoplasmic reticulum to Golgi vesicle-mediated transport"/>
    <property type="evidence" value="ECO:0007669"/>
    <property type="project" value="TreeGrafter"/>
</dbReference>
<dbReference type="PANTHER" id="PTHR12817:SF0">
    <property type="entry name" value="GEO08327P1"/>
    <property type="match status" value="1"/>
</dbReference>
<keyword evidence="4" id="KW-1185">Reference proteome</keyword>
<evidence type="ECO:0000256" key="1">
    <source>
        <dbReference type="ARBA" id="ARBA00006218"/>
    </source>
</evidence>
<feature type="compositionally biased region" description="Basic and acidic residues" evidence="2">
    <location>
        <begin position="34"/>
        <end position="45"/>
    </location>
</feature>
<evidence type="ECO:0000313" key="3">
    <source>
        <dbReference type="EMBL" id="CAH2354506.1"/>
    </source>
</evidence>
<protein>
    <submittedName>
        <fullName evidence="3">Trafficking protein particle complex subunit 33</fullName>
    </submittedName>
</protein>
<dbReference type="GO" id="GO:0030008">
    <property type="term" value="C:TRAPP complex"/>
    <property type="evidence" value="ECO:0007669"/>
    <property type="project" value="TreeGrafter"/>
</dbReference>
<sequence length="215" mass="24483">MAEFDSIDNVKRVNARCLDFLLMEMISTSIRSTNHKENQETKNTDEMNTSNKGNENDNIDELDDVPGSVTILDHPSINSDDVTLRNENYGFQVGIRLCELLMYKNLQSSKITNILDIMKFVCRDVWRCLYGKQMDNLRTNHRGIFVLVDNNCRLISSMNSSKGLPDTISRARSFLWFPCGVIRGILLSFGIESLVNAEINNYPSVIFSIQTSINN</sequence>
<dbReference type="GO" id="GO:0005801">
    <property type="term" value="C:cis-Golgi network"/>
    <property type="evidence" value="ECO:0007669"/>
    <property type="project" value="TreeGrafter"/>
</dbReference>
<feature type="region of interest" description="Disordered" evidence="2">
    <location>
        <begin position="32"/>
        <end position="60"/>
    </location>
</feature>
<dbReference type="GO" id="GO:0005802">
    <property type="term" value="C:trans-Golgi network"/>
    <property type="evidence" value="ECO:0007669"/>
    <property type="project" value="TreeGrafter"/>
</dbReference>
<dbReference type="CDD" id="cd14944">
    <property type="entry name" value="TRAPPC6A_Trs33"/>
    <property type="match status" value="1"/>
</dbReference>
<dbReference type="OrthoDB" id="941624at2759"/>
<proteinExistence type="inferred from homology"/>
<accession>A0A9P0QUF5</accession>
<comment type="caution">
    <text evidence="3">The sequence shown here is derived from an EMBL/GenBank/DDBJ whole genome shotgun (WGS) entry which is preliminary data.</text>
</comment>
<dbReference type="InterPro" id="IPR007194">
    <property type="entry name" value="TRAPP_component"/>
</dbReference>
<reference evidence="3" key="1">
    <citation type="submission" date="2022-03" db="EMBL/GenBank/DDBJ databases">
        <authorList>
            <person name="Legras J.-L."/>
            <person name="Devillers H."/>
            <person name="Grondin C."/>
        </authorList>
    </citation>
    <scope>NUCLEOTIDE SEQUENCE</scope>
    <source>
        <strain evidence="3">CLIB 1423</strain>
    </source>
</reference>
<dbReference type="Pfam" id="PF04051">
    <property type="entry name" value="TRAPP"/>
    <property type="match status" value="1"/>
</dbReference>
<dbReference type="Proteomes" id="UP000837801">
    <property type="component" value="Unassembled WGS sequence"/>
</dbReference>
<evidence type="ECO:0000313" key="4">
    <source>
        <dbReference type="Proteomes" id="UP000837801"/>
    </source>
</evidence>